<dbReference type="InterPro" id="IPR053710">
    <property type="entry name" value="Arylamine_NAT_domain_sf"/>
</dbReference>
<dbReference type="SUPFAM" id="SSF54001">
    <property type="entry name" value="Cysteine proteinases"/>
    <property type="match status" value="1"/>
</dbReference>
<proteinExistence type="predicted"/>
<accession>A0A162IMN7</accession>
<gene>
    <name evidence="1" type="ORF">AAP_01289</name>
</gene>
<dbReference type="EMBL" id="AZGZ01000004">
    <property type="protein sequence ID" value="KZZ95613.1"/>
    <property type="molecule type" value="Genomic_DNA"/>
</dbReference>
<dbReference type="Proteomes" id="UP000242877">
    <property type="component" value="Unassembled WGS sequence"/>
</dbReference>
<dbReference type="AlphaFoldDB" id="A0A162IMN7"/>
<organism evidence="1 2">
    <name type="scientific">Ascosphaera apis ARSEF 7405</name>
    <dbReference type="NCBI Taxonomy" id="392613"/>
    <lineage>
        <taxon>Eukaryota</taxon>
        <taxon>Fungi</taxon>
        <taxon>Dikarya</taxon>
        <taxon>Ascomycota</taxon>
        <taxon>Pezizomycotina</taxon>
        <taxon>Eurotiomycetes</taxon>
        <taxon>Eurotiomycetidae</taxon>
        <taxon>Onygenales</taxon>
        <taxon>Ascosphaeraceae</taxon>
        <taxon>Ascosphaera</taxon>
    </lineage>
</organism>
<keyword evidence="1" id="KW-0808">Transferase</keyword>
<evidence type="ECO:0000313" key="1">
    <source>
        <dbReference type="EMBL" id="KZZ95613.1"/>
    </source>
</evidence>
<sequence>MTDHTDPAYRPTLTDDQLAKYLCRIYSADPSSASSLLESTRLQNTTVESAHNFQHRLIKVPLKAHTSSRSLIPWTLQYRDLSEPSPTWNTTYSFYEIEFLPHDYQVMNYFTSTMPGEKFVELLIVARWNWSEEEGKFVGWVFLKGDKVVRVEKGVAEEVDRYVTEEERVKGLEKWFGVKLTEEERAGIKGWSSELK</sequence>
<dbReference type="GO" id="GO:0016740">
    <property type="term" value="F:transferase activity"/>
    <property type="evidence" value="ECO:0007669"/>
    <property type="project" value="UniProtKB-KW"/>
</dbReference>
<dbReference type="OrthoDB" id="10260017at2759"/>
<evidence type="ECO:0000313" key="2">
    <source>
        <dbReference type="Proteomes" id="UP000242877"/>
    </source>
</evidence>
<dbReference type="InterPro" id="IPR038765">
    <property type="entry name" value="Papain-like_cys_pep_sf"/>
</dbReference>
<dbReference type="VEuPathDB" id="FungiDB:AAP_01289"/>
<reference evidence="1 2" key="1">
    <citation type="journal article" date="2016" name="Genome Biol. Evol.">
        <title>Divergent and convergent evolution of fungal pathogenicity.</title>
        <authorList>
            <person name="Shang Y."/>
            <person name="Xiao G."/>
            <person name="Zheng P."/>
            <person name="Cen K."/>
            <person name="Zhan S."/>
            <person name="Wang C."/>
        </authorList>
    </citation>
    <scope>NUCLEOTIDE SEQUENCE [LARGE SCALE GENOMIC DNA]</scope>
    <source>
        <strain evidence="1 2">ARSEF 7405</strain>
    </source>
</reference>
<keyword evidence="2" id="KW-1185">Reference proteome</keyword>
<name>A0A162IMN7_9EURO</name>
<dbReference type="Gene3D" id="3.30.2140.20">
    <property type="match status" value="1"/>
</dbReference>
<protein>
    <submittedName>
        <fullName evidence="1">N-acetyltransferase</fullName>
    </submittedName>
</protein>
<comment type="caution">
    <text evidence="1">The sequence shown here is derived from an EMBL/GenBank/DDBJ whole genome shotgun (WGS) entry which is preliminary data.</text>
</comment>